<protein>
    <submittedName>
        <fullName evidence="1">Uncharacterized protein</fullName>
    </submittedName>
</protein>
<reference evidence="1 2" key="1">
    <citation type="submission" date="2023-02" db="EMBL/GenBank/DDBJ databases">
        <title>LHISI_Scaffold_Assembly.</title>
        <authorList>
            <person name="Stuart O.P."/>
            <person name="Cleave R."/>
            <person name="Magrath M.J.L."/>
            <person name="Mikheyev A.S."/>
        </authorList>
    </citation>
    <scope>NUCLEOTIDE SEQUENCE [LARGE SCALE GENOMIC DNA]</scope>
    <source>
        <strain evidence="1">Daus_M_001</strain>
        <tissue evidence="1">Leg muscle</tissue>
    </source>
</reference>
<accession>A0ABQ9H117</accession>
<proteinExistence type="predicted"/>
<keyword evidence="2" id="KW-1185">Reference proteome</keyword>
<evidence type="ECO:0000313" key="2">
    <source>
        <dbReference type="Proteomes" id="UP001159363"/>
    </source>
</evidence>
<evidence type="ECO:0000313" key="1">
    <source>
        <dbReference type="EMBL" id="KAJ8877996.1"/>
    </source>
</evidence>
<name>A0ABQ9H117_9NEOP</name>
<sequence length="243" mass="27826">MLEPASSLHWFLHNCGVSPFLIELHVIGAHDCEVFNYWRRFTQDVSNKAWSNDNRIAKWLDNPPFTKPCRVRLPERPLQDFAGVESRRTMPLVGGFPQGSPVSPPFHSGAAPYSPYFTLIGSQDLDVKRRPNNFTHIFTRIRQLHRLQRNVYKWTRIHYEINRDLQAWVHCVPVTRPPVLHREEPVSILAGVRSSFATLGNIAYVTIVLWVFSECSYFPTTLRSIAAPLETISTQIGASDLTC</sequence>
<gene>
    <name evidence="1" type="ORF">PR048_022459</name>
</gene>
<organism evidence="1 2">
    <name type="scientific">Dryococelus australis</name>
    <dbReference type="NCBI Taxonomy" id="614101"/>
    <lineage>
        <taxon>Eukaryota</taxon>
        <taxon>Metazoa</taxon>
        <taxon>Ecdysozoa</taxon>
        <taxon>Arthropoda</taxon>
        <taxon>Hexapoda</taxon>
        <taxon>Insecta</taxon>
        <taxon>Pterygota</taxon>
        <taxon>Neoptera</taxon>
        <taxon>Polyneoptera</taxon>
        <taxon>Phasmatodea</taxon>
        <taxon>Verophasmatodea</taxon>
        <taxon>Anareolatae</taxon>
        <taxon>Phasmatidae</taxon>
        <taxon>Eurycanthinae</taxon>
        <taxon>Dryococelus</taxon>
    </lineage>
</organism>
<dbReference type="Proteomes" id="UP001159363">
    <property type="component" value="Chromosome 7"/>
</dbReference>
<comment type="caution">
    <text evidence="1">The sequence shown here is derived from an EMBL/GenBank/DDBJ whole genome shotgun (WGS) entry which is preliminary data.</text>
</comment>
<dbReference type="EMBL" id="JARBHB010000008">
    <property type="protein sequence ID" value="KAJ8877996.1"/>
    <property type="molecule type" value="Genomic_DNA"/>
</dbReference>